<gene>
    <name evidence="1" type="ORF">AWB68_07398</name>
</gene>
<evidence type="ECO:0000313" key="2">
    <source>
        <dbReference type="Proteomes" id="UP000054770"/>
    </source>
</evidence>
<name>A0A158KU25_9BURK</name>
<evidence type="ECO:0000313" key="1">
    <source>
        <dbReference type="EMBL" id="SAL84676.1"/>
    </source>
</evidence>
<organism evidence="1 2">
    <name type="scientific">Caballeronia choica</name>
    <dbReference type="NCBI Taxonomy" id="326476"/>
    <lineage>
        <taxon>Bacteria</taxon>
        <taxon>Pseudomonadati</taxon>
        <taxon>Pseudomonadota</taxon>
        <taxon>Betaproteobacteria</taxon>
        <taxon>Burkholderiales</taxon>
        <taxon>Burkholderiaceae</taxon>
        <taxon>Caballeronia</taxon>
    </lineage>
</organism>
<dbReference type="AlphaFoldDB" id="A0A158KU25"/>
<protein>
    <submittedName>
        <fullName evidence="1">Uncharacterized protein</fullName>
    </submittedName>
</protein>
<dbReference type="Proteomes" id="UP000054770">
    <property type="component" value="Unassembled WGS sequence"/>
</dbReference>
<accession>A0A158KU25</accession>
<proteinExistence type="predicted"/>
<sequence>MWALRGYQPHALRDYPLRTNFVPIGENTENLLDGTDNRHRTRAA</sequence>
<dbReference type="EMBL" id="FCON02000166">
    <property type="protein sequence ID" value="SAL84676.1"/>
    <property type="molecule type" value="Genomic_DNA"/>
</dbReference>
<keyword evidence="2" id="KW-1185">Reference proteome</keyword>
<comment type="caution">
    <text evidence="1">The sequence shown here is derived from an EMBL/GenBank/DDBJ whole genome shotgun (WGS) entry which is preliminary data.</text>
</comment>
<reference evidence="1" key="1">
    <citation type="submission" date="2016-01" db="EMBL/GenBank/DDBJ databases">
        <authorList>
            <person name="Peeters C."/>
        </authorList>
    </citation>
    <scope>NUCLEOTIDE SEQUENCE [LARGE SCALE GENOMIC DNA]</scope>
    <source>
        <strain evidence="1">LMG 22940</strain>
    </source>
</reference>